<evidence type="ECO:0000256" key="3">
    <source>
        <dbReference type="ARBA" id="ARBA00011748"/>
    </source>
</evidence>
<dbReference type="Gene3D" id="2.10.50.30">
    <property type="entry name" value="GPCR, family 3, nine cysteines domain"/>
    <property type="match status" value="1"/>
</dbReference>
<keyword evidence="13" id="KW-0325">Glycoprotein</keyword>
<evidence type="ECO:0000256" key="1">
    <source>
        <dbReference type="ARBA" id="ARBA00004651"/>
    </source>
</evidence>
<feature type="signal peptide" evidence="17">
    <location>
        <begin position="1"/>
        <end position="22"/>
    </location>
</feature>
<feature type="transmembrane region" description="Helical" evidence="16">
    <location>
        <begin position="559"/>
        <end position="583"/>
    </location>
</feature>
<dbReference type="PRINTS" id="PR00248">
    <property type="entry name" value="GPCRMGR"/>
</dbReference>
<evidence type="ECO:0000256" key="11">
    <source>
        <dbReference type="ARBA" id="ARBA00023157"/>
    </source>
</evidence>
<dbReference type="InterPro" id="IPR004073">
    <property type="entry name" value="GPCR_3_vmron_rcpt_2"/>
</dbReference>
<evidence type="ECO:0000256" key="17">
    <source>
        <dbReference type="SAM" id="SignalP"/>
    </source>
</evidence>
<comment type="subunit">
    <text evidence="3">Homodimer; disulfide-linked.</text>
</comment>
<dbReference type="Pfam" id="PF00003">
    <property type="entry name" value="7tm_3"/>
    <property type="match status" value="1"/>
</dbReference>
<comment type="subcellular location">
    <subcellularLocation>
        <location evidence="1">Cell membrane</location>
        <topology evidence="1">Multi-pass membrane protein</topology>
    </subcellularLocation>
</comment>
<dbReference type="InterPro" id="IPR017978">
    <property type="entry name" value="GPCR_3_C"/>
</dbReference>
<evidence type="ECO:0000256" key="5">
    <source>
        <dbReference type="ARBA" id="ARBA00022692"/>
    </source>
</evidence>
<dbReference type="PROSITE" id="PS50259">
    <property type="entry name" value="G_PROTEIN_RECEP_F3_4"/>
    <property type="match status" value="1"/>
</dbReference>
<dbReference type="Gene3D" id="3.40.50.2300">
    <property type="match status" value="2"/>
</dbReference>
<evidence type="ECO:0000256" key="4">
    <source>
        <dbReference type="ARBA" id="ARBA00022475"/>
    </source>
</evidence>
<evidence type="ECO:0000256" key="2">
    <source>
        <dbReference type="ARBA" id="ARBA00007242"/>
    </source>
</evidence>
<keyword evidence="9" id="KW-0297">G-protein coupled receptor</keyword>
<sequence>MAAWFITSPLHNLCSSLALGRAVTVSPSASAPGDVIIGGIFPIHKGIRNTSLSHPSLPECSELDKREINNALIMIQAVESINSSPMLGGIRLGYRIYDSCGDVTTALYATKSLMSTGADCVPEPNSTSCPQPIMAVIGAAKSEVSIAVARQLTLELIPQISYESTAVILSDKNRFPAFMRTVPNDNHQTRAMVKLLSDNRWNWVGMVIADGDYGRSALNSFVSLAAEAGICVAFKEILPGFLSDNAEDKIRQAVETIRSNPKVKVIVSFTSSKHMSGIFKHLGQGNVSRVWIASDAWSTSQDTLKGRSLGSIGTVVGFTFKKGNLSSFRQYLRDLHGTPDPLRNNSFLKELSALQNQSQGLGQLPIDTLIKYIKPGTVFSINIAIGAIASAVAKLCSVNDSRDSQLRLRWKLLAELKESTFQVEGKNYKFDLKGDLNLGYDIILWKAAEGSVDVSDVVAHYDLGNHSFSFTSQDNRKKILALQEVESRCSPTCQLGQFKKTAEGQHTCCYECINCTENQFSNSTDMDQCFSCDTDMEWAPAGHSCCIPKTMQFFSWQDGFAVVLLTLAALGILLALMAAALFLRHRHTPVVKAAGGPICQLVLLSLAGSFVSTILFVGRPTNLQCQVRQVLYGLSFTCCVSCILVKSLKILLAFHFNPSIQEALRRLYRPYWIIGVCVGLQALLCTLWLLLNCPCGREHPRPTTILVECSEGSYVAFGAMLGYIALLALVCFGCAFKGRKLPESYNEAKFITFGMLIYFISWVIFVPVYVTTSGTYLPAVEMVVILISNYGILTCHFLPKCYIILFKKEANTKDAFLRSLYAFSTKSSHADFSVSGKSSTSFYSISESFYTPKKAMQSRAVDHDTPGKSSNVLIQDQPHKAFCRKRNASI</sequence>
<dbReference type="InterPro" id="IPR000068">
    <property type="entry name" value="GPCR_3_Ca_sens_rcpt-rel"/>
</dbReference>
<keyword evidence="12" id="KW-0675">Receptor</keyword>
<comment type="similarity">
    <text evidence="2">Belongs to the G-protein coupled receptor 3 family.</text>
</comment>
<comment type="caution">
    <text evidence="19">The sequence shown here is derived from an EMBL/GenBank/DDBJ whole genome shotgun (WGS) entry which is preliminary data.</text>
</comment>
<reference evidence="19" key="1">
    <citation type="journal article" date="2023" name="Science">
        <title>Genome structures resolve the early diversification of teleost fishes.</title>
        <authorList>
            <person name="Parey E."/>
            <person name="Louis A."/>
            <person name="Montfort J."/>
            <person name="Bouchez O."/>
            <person name="Roques C."/>
            <person name="Iampietro C."/>
            <person name="Lluch J."/>
            <person name="Castinel A."/>
            <person name="Donnadieu C."/>
            <person name="Desvignes T."/>
            <person name="Floi Bucao C."/>
            <person name="Jouanno E."/>
            <person name="Wen M."/>
            <person name="Mejri S."/>
            <person name="Dirks R."/>
            <person name="Jansen H."/>
            <person name="Henkel C."/>
            <person name="Chen W.J."/>
            <person name="Zahm M."/>
            <person name="Cabau C."/>
            <person name="Klopp C."/>
            <person name="Thompson A.W."/>
            <person name="Robinson-Rechavi M."/>
            <person name="Braasch I."/>
            <person name="Lecointre G."/>
            <person name="Bobe J."/>
            <person name="Postlethwait J.H."/>
            <person name="Berthelot C."/>
            <person name="Roest Crollius H."/>
            <person name="Guiguen Y."/>
        </authorList>
    </citation>
    <scope>NUCLEOTIDE SEQUENCE</scope>
    <source>
        <strain evidence="19">NC1722</strain>
    </source>
</reference>
<dbReference type="AlphaFoldDB" id="A0AAD7WWF3"/>
<evidence type="ECO:0000256" key="14">
    <source>
        <dbReference type="ARBA" id="ARBA00023224"/>
    </source>
</evidence>
<dbReference type="PANTHER" id="PTHR24061">
    <property type="entry name" value="CALCIUM-SENSING RECEPTOR-RELATED"/>
    <property type="match status" value="1"/>
</dbReference>
<dbReference type="GO" id="GO:0005886">
    <property type="term" value="C:plasma membrane"/>
    <property type="evidence" value="ECO:0007669"/>
    <property type="project" value="UniProtKB-SubCell"/>
</dbReference>
<keyword evidence="6" id="KW-0552">Olfaction</keyword>
<dbReference type="SUPFAM" id="SSF53822">
    <property type="entry name" value="Periplasmic binding protein-like I"/>
    <property type="match status" value="1"/>
</dbReference>
<organism evidence="19 20">
    <name type="scientific">Aldrovandia affinis</name>
    <dbReference type="NCBI Taxonomy" id="143900"/>
    <lineage>
        <taxon>Eukaryota</taxon>
        <taxon>Metazoa</taxon>
        <taxon>Chordata</taxon>
        <taxon>Craniata</taxon>
        <taxon>Vertebrata</taxon>
        <taxon>Euteleostomi</taxon>
        <taxon>Actinopterygii</taxon>
        <taxon>Neopterygii</taxon>
        <taxon>Teleostei</taxon>
        <taxon>Notacanthiformes</taxon>
        <taxon>Halosauridae</taxon>
        <taxon>Aldrovandia</taxon>
    </lineage>
</organism>
<dbReference type="PANTHER" id="PTHR24061:SF5">
    <property type="entry name" value="G-PROTEIN COUPLED RECEPTOR FAMILY C GROUP 6 MEMBER A"/>
    <property type="match status" value="1"/>
</dbReference>
<accession>A0AAD7WWF3</accession>
<evidence type="ECO:0000313" key="19">
    <source>
        <dbReference type="EMBL" id="KAJ8411525.1"/>
    </source>
</evidence>
<keyword evidence="8 16" id="KW-1133">Transmembrane helix</keyword>
<name>A0AAD7WWF3_9TELE</name>
<keyword evidence="10 16" id="KW-0472">Membrane</keyword>
<evidence type="ECO:0000256" key="10">
    <source>
        <dbReference type="ARBA" id="ARBA00023136"/>
    </source>
</evidence>
<feature type="transmembrane region" description="Helical" evidence="16">
    <location>
        <begin position="776"/>
        <end position="798"/>
    </location>
</feature>
<evidence type="ECO:0000256" key="15">
    <source>
        <dbReference type="ARBA" id="ARBA00039774"/>
    </source>
</evidence>
<keyword evidence="20" id="KW-1185">Reference proteome</keyword>
<dbReference type="Pfam" id="PF01094">
    <property type="entry name" value="ANF_receptor"/>
    <property type="match status" value="1"/>
</dbReference>
<feature type="transmembrane region" description="Helical" evidence="16">
    <location>
        <begin position="671"/>
        <end position="691"/>
    </location>
</feature>
<dbReference type="GO" id="GO:0007608">
    <property type="term" value="P:sensory perception of smell"/>
    <property type="evidence" value="ECO:0007669"/>
    <property type="project" value="UniProtKB-KW"/>
</dbReference>
<dbReference type="InterPro" id="IPR028082">
    <property type="entry name" value="Peripla_BP_I"/>
</dbReference>
<dbReference type="InterPro" id="IPR001828">
    <property type="entry name" value="ANF_lig-bd_rcpt"/>
</dbReference>
<dbReference type="FunFam" id="3.40.50.2300:FF:000152">
    <property type="entry name" value="G protein-coupled receptor class C group 6 member A"/>
    <property type="match status" value="1"/>
</dbReference>
<keyword evidence="14" id="KW-0807">Transducer</keyword>
<dbReference type="Pfam" id="PF07562">
    <property type="entry name" value="NCD3G"/>
    <property type="match status" value="1"/>
</dbReference>
<dbReference type="Proteomes" id="UP001221898">
    <property type="component" value="Unassembled WGS sequence"/>
</dbReference>
<evidence type="ECO:0000256" key="8">
    <source>
        <dbReference type="ARBA" id="ARBA00022989"/>
    </source>
</evidence>
<keyword evidence="7 17" id="KW-0732">Signal</keyword>
<dbReference type="InterPro" id="IPR038550">
    <property type="entry name" value="GPCR_3_9-Cys_sf"/>
</dbReference>
<evidence type="ECO:0000256" key="7">
    <source>
        <dbReference type="ARBA" id="ARBA00022729"/>
    </source>
</evidence>
<evidence type="ECO:0000256" key="9">
    <source>
        <dbReference type="ARBA" id="ARBA00023040"/>
    </source>
</evidence>
<dbReference type="EMBL" id="JAINUG010000022">
    <property type="protein sequence ID" value="KAJ8411525.1"/>
    <property type="molecule type" value="Genomic_DNA"/>
</dbReference>
<evidence type="ECO:0000313" key="20">
    <source>
        <dbReference type="Proteomes" id="UP001221898"/>
    </source>
</evidence>
<evidence type="ECO:0000256" key="13">
    <source>
        <dbReference type="ARBA" id="ARBA00023180"/>
    </source>
</evidence>
<evidence type="ECO:0000256" key="6">
    <source>
        <dbReference type="ARBA" id="ARBA00022725"/>
    </source>
</evidence>
<dbReference type="PRINTS" id="PR01535">
    <property type="entry name" value="VOMERONASL2R"/>
</dbReference>
<feature type="transmembrane region" description="Helical" evidence="16">
    <location>
        <begin position="748"/>
        <end position="770"/>
    </location>
</feature>
<feature type="transmembrane region" description="Helical" evidence="16">
    <location>
        <begin position="630"/>
        <end position="651"/>
    </location>
</feature>
<evidence type="ECO:0000256" key="12">
    <source>
        <dbReference type="ARBA" id="ARBA00023170"/>
    </source>
</evidence>
<feature type="domain" description="G-protein coupled receptors family 3 profile" evidence="18">
    <location>
        <begin position="560"/>
        <end position="812"/>
    </location>
</feature>
<feature type="transmembrane region" description="Helical" evidence="16">
    <location>
        <begin position="595"/>
        <end position="618"/>
    </location>
</feature>
<dbReference type="GO" id="GO:0004930">
    <property type="term" value="F:G protein-coupled receptor activity"/>
    <property type="evidence" value="ECO:0007669"/>
    <property type="project" value="UniProtKB-KW"/>
</dbReference>
<keyword evidence="11" id="KW-1015">Disulfide bond</keyword>
<evidence type="ECO:0000259" key="18">
    <source>
        <dbReference type="PROSITE" id="PS50259"/>
    </source>
</evidence>
<keyword evidence="5 16" id="KW-0812">Transmembrane</keyword>
<evidence type="ECO:0000256" key="16">
    <source>
        <dbReference type="SAM" id="Phobius"/>
    </source>
</evidence>
<feature type="chain" id="PRO_5042084304" description="G-protein coupled receptor family C group 6 member A" evidence="17">
    <location>
        <begin position="23"/>
        <end position="890"/>
    </location>
</feature>
<dbReference type="InterPro" id="IPR011500">
    <property type="entry name" value="GPCR_3_9-Cys_dom"/>
</dbReference>
<keyword evidence="4" id="KW-1003">Cell membrane</keyword>
<proteinExistence type="inferred from homology"/>
<dbReference type="FunFam" id="2.10.50.30:FF:000004">
    <property type="entry name" value="Taste receptor type 1 member 3-like protein"/>
    <property type="match status" value="1"/>
</dbReference>
<gene>
    <name evidence="19" type="ORF">AAFF_G00163330</name>
</gene>
<dbReference type="InterPro" id="IPR000337">
    <property type="entry name" value="GPCR_3"/>
</dbReference>
<protein>
    <recommendedName>
        <fullName evidence="15">G-protein coupled receptor family C group 6 member A</fullName>
    </recommendedName>
</protein>
<feature type="transmembrane region" description="Helical" evidence="16">
    <location>
        <begin position="714"/>
        <end position="736"/>
    </location>
</feature>
<keyword evidence="6" id="KW-0716">Sensory transduction</keyword>